<comment type="caution">
    <text evidence="2">The sequence shown here is derived from an EMBL/GenBank/DDBJ whole genome shotgun (WGS) entry which is preliminary data.</text>
</comment>
<name>A0A2S6NLP7_RHOGL</name>
<dbReference type="AlphaFoldDB" id="A0A2S6NLP7"/>
<reference evidence="2 3" key="1">
    <citation type="journal article" date="2018" name="Arch. Microbiol.">
        <title>New insights into the metabolic potential of the phototrophic purple bacterium Rhodopila globiformis DSM 161(T) from its draft genome sequence and evidence for a vanadium-dependent nitrogenase.</title>
        <authorList>
            <person name="Imhoff J.F."/>
            <person name="Rahn T."/>
            <person name="Kunzel S."/>
            <person name="Neulinger S.C."/>
        </authorList>
    </citation>
    <scope>NUCLEOTIDE SEQUENCE [LARGE SCALE GENOMIC DNA]</scope>
    <source>
        <strain evidence="2 3">DSM 161</strain>
    </source>
</reference>
<dbReference type="SUPFAM" id="SSF52540">
    <property type="entry name" value="P-loop containing nucleoside triphosphate hydrolases"/>
    <property type="match status" value="1"/>
</dbReference>
<dbReference type="OrthoDB" id="7269400at2"/>
<gene>
    <name evidence="2" type="ORF">CCS01_05005</name>
</gene>
<proteinExistence type="predicted"/>
<dbReference type="EMBL" id="NHRY01000057">
    <property type="protein sequence ID" value="PPQ36470.1"/>
    <property type="molecule type" value="Genomic_DNA"/>
</dbReference>
<accession>A0A2S6NLP7</accession>
<evidence type="ECO:0000313" key="3">
    <source>
        <dbReference type="Proteomes" id="UP000239724"/>
    </source>
</evidence>
<dbReference type="RefSeq" id="WP_104517749.1">
    <property type="nucleotide sequence ID" value="NZ_NHRY01000057.1"/>
</dbReference>
<organism evidence="2 3">
    <name type="scientific">Rhodopila globiformis</name>
    <name type="common">Rhodopseudomonas globiformis</name>
    <dbReference type="NCBI Taxonomy" id="1071"/>
    <lineage>
        <taxon>Bacteria</taxon>
        <taxon>Pseudomonadati</taxon>
        <taxon>Pseudomonadota</taxon>
        <taxon>Alphaproteobacteria</taxon>
        <taxon>Acetobacterales</taxon>
        <taxon>Acetobacteraceae</taxon>
        <taxon>Rhodopila</taxon>
    </lineage>
</organism>
<dbReference type="InterPro" id="IPR027417">
    <property type="entry name" value="P-loop_NTPase"/>
</dbReference>
<dbReference type="Proteomes" id="UP000239724">
    <property type="component" value="Unassembled WGS sequence"/>
</dbReference>
<feature type="region of interest" description="Disordered" evidence="1">
    <location>
        <begin position="1"/>
        <end position="25"/>
    </location>
</feature>
<sequence length="285" mass="30658">MAQKPPTKRTSSVIPFRPADKRNPLPAATLPLPAVDGNAVPAPAPLPPALDLSGKRKVWFLIGRGRIGKTTLARWVAETMDLRGGAAIIAAADPSNRSLRVFFDGIAEPPTSSADDAKDWLRDLLQATMEDKLNAIIDLGGGNTLLSALLAEVPDLTGVLSKGGVEPVAVHVIGPEPHDLVPLAVTEAEGFKPAATAIICNEVHGRRARFEQVLAHPTVQATLQRGAVQLWMPLLTPDAARLCDGHAWRYHDAETKVGPFTASSIRSWLRRMDEEMAPITTWIPE</sequence>
<evidence type="ECO:0008006" key="4">
    <source>
        <dbReference type="Google" id="ProtNLM"/>
    </source>
</evidence>
<protein>
    <recommendedName>
        <fullName evidence="4">CobQ/CobB/MinD/ParA nucleotide binding domain-containing protein</fullName>
    </recommendedName>
</protein>
<evidence type="ECO:0000256" key="1">
    <source>
        <dbReference type="SAM" id="MobiDB-lite"/>
    </source>
</evidence>
<evidence type="ECO:0000313" key="2">
    <source>
        <dbReference type="EMBL" id="PPQ36470.1"/>
    </source>
</evidence>
<keyword evidence="3" id="KW-1185">Reference proteome</keyword>